<keyword evidence="5" id="KW-1185">Reference proteome</keyword>
<comment type="caution">
    <text evidence="4">The sequence shown here is derived from an EMBL/GenBank/DDBJ whole genome shotgun (WGS) entry which is preliminary data.</text>
</comment>
<dbReference type="EMBL" id="JAERRJ010000007">
    <property type="protein sequence ID" value="MBL1076662.1"/>
    <property type="molecule type" value="Genomic_DNA"/>
</dbReference>
<dbReference type="Gene3D" id="1.10.357.10">
    <property type="entry name" value="Tetracycline Repressor, domain 2"/>
    <property type="match status" value="1"/>
</dbReference>
<sequence>MAAEQRKERADAARNRRAILDATSALLAEHGAEGVTMDRVAAAAGVGKGTVFHRFGSRAGLLHELMAEPAFTLMAAITEGPPPLGPGAPAPDRLLAFVDAMITMAADHVELMAASRALALPPHPRTAEIHGTWFGHVATLLREIRPDLDAETAGPLLLSMISTEYAATVARAGGVDRLRASILDIVRSVVRGAPAR</sequence>
<dbReference type="SUPFAM" id="SSF46689">
    <property type="entry name" value="Homeodomain-like"/>
    <property type="match status" value="1"/>
</dbReference>
<dbReference type="Pfam" id="PF00440">
    <property type="entry name" value="TetR_N"/>
    <property type="match status" value="1"/>
</dbReference>
<dbReference type="PROSITE" id="PS50977">
    <property type="entry name" value="HTH_TETR_2"/>
    <property type="match status" value="1"/>
</dbReference>
<gene>
    <name evidence="4" type="ORF">JK358_19880</name>
</gene>
<feature type="domain" description="HTH tetR-type" evidence="3">
    <location>
        <begin position="13"/>
        <end position="73"/>
    </location>
</feature>
<dbReference type="InterPro" id="IPR050109">
    <property type="entry name" value="HTH-type_TetR-like_transc_reg"/>
</dbReference>
<evidence type="ECO:0000313" key="5">
    <source>
        <dbReference type="Proteomes" id="UP000602198"/>
    </source>
</evidence>
<evidence type="ECO:0000313" key="4">
    <source>
        <dbReference type="EMBL" id="MBL1076662.1"/>
    </source>
</evidence>
<dbReference type="PRINTS" id="PR00455">
    <property type="entry name" value="HTHTETR"/>
</dbReference>
<organism evidence="4 5">
    <name type="scientific">Nocardia acididurans</name>
    <dbReference type="NCBI Taxonomy" id="2802282"/>
    <lineage>
        <taxon>Bacteria</taxon>
        <taxon>Bacillati</taxon>
        <taxon>Actinomycetota</taxon>
        <taxon>Actinomycetes</taxon>
        <taxon>Mycobacteriales</taxon>
        <taxon>Nocardiaceae</taxon>
        <taxon>Nocardia</taxon>
    </lineage>
</organism>
<keyword evidence="1 2" id="KW-0238">DNA-binding</keyword>
<dbReference type="PANTHER" id="PTHR30055:SF209">
    <property type="entry name" value="POSSIBLE TRANSCRIPTIONAL REGULATORY PROTEIN (PROBABLY TETR-FAMILY)"/>
    <property type="match status" value="1"/>
</dbReference>
<reference evidence="4 5" key="1">
    <citation type="submission" date="2021-01" db="EMBL/GenBank/DDBJ databases">
        <title>WGS of actinomycetes isolated from Thailand.</title>
        <authorList>
            <person name="Thawai C."/>
        </authorList>
    </citation>
    <scope>NUCLEOTIDE SEQUENCE [LARGE SCALE GENOMIC DNA]</scope>
    <source>
        <strain evidence="4 5">LPG 2</strain>
    </source>
</reference>
<name>A0ABS1M7Q1_9NOCA</name>
<protein>
    <submittedName>
        <fullName evidence="4">Helix-turn-helix transcriptional regulator</fullName>
    </submittedName>
</protein>
<feature type="DNA-binding region" description="H-T-H motif" evidence="2">
    <location>
        <begin position="36"/>
        <end position="55"/>
    </location>
</feature>
<evidence type="ECO:0000256" key="2">
    <source>
        <dbReference type="PROSITE-ProRule" id="PRU00335"/>
    </source>
</evidence>
<dbReference type="InterPro" id="IPR009057">
    <property type="entry name" value="Homeodomain-like_sf"/>
</dbReference>
<dbReference type="PANTHER" id="PTHR30055">
    <property type="entry name" value="HTH-TYPE TRANSCRIPTIONAL REGULATOR RUTR"/>
    <property type="match status" value="1"/>
</dbReference>
<evidence type="ECO:0000256" key="1">
    <source>
        <dbReference type="ARBA" id="ARBA00023125"/>
    </source>
</evidence>
<dbReference type="Proteomes" id="UP000602198">
    <property type="component" value="Unassembled WGS sequence"/>
</dbReference>
<dbReference type="InterPro" id="IPR001647">
    <property type="entry name" value="HTH_TetR"/>
</dbReference>
<evidence type="ECO:0000259" key="3">
    <source>
        <dbReference type="PROSITE" id="PS50977"/>
    </source>
</evidence>
<proteinExistence type="predicted"/>
<accession>A0ABS1M7Q1</accession>